<evidence type="ECO:0008006" key="9">
    <source>
        <dbReference type="Google" id="ProtNLM"/>
    </source>
</evidence>
<reference evidence="7" key="1">
    <citation type="journal article" date="2020" name="BMC Genomics">
        <title>Correction to: Identification and distribution of gene clusters required for synthesis of sphingolipid metabolism inhibitors in diverse species of the filamentous fungus Fusarium.</title>
        <authorList>
            <person name="Kim H.S."/>
            <person name="Lohmar J.M."/>
            <person name="Busman M."/>
            <person name="Brown D.W."/>
            <person name="Naumann T.A."/>
            <person name="Divon H.H."/>
            <person name="Lysoe E."/>
            <person name="Uhlig S."/>
            <person name="Proctor R.H."/>
        </authorList>
    </citation>
    <scope>NUCLEOTIDE SEQUENCE</scope>
    <source>
        <strain evidence="7">NRRL 22465</strain>
    </source>
</reference>
<feature type="region of interest" description="Disordered" evidence="6">
    <location>
        <begin position="72"/>
        <end position="134"/>
    </location>
</feature>
<evidence type="ECO:0000256" key="5">
    <source>
        <dbReference type="ARBA" id="ARBA00023242"/>
    </source>
</evidence>
<evidence type="ECO:0000256" key="4">
    <source>
        <dbReference type="ARBA" id="ARBA00023163"/>
    </source>
</evidence>
<dbReference type="GO" id="GO:0005634">
    <property type="term" value="C:nucleus"/>
    <property type="evidence" value="ECO:0007669"/>
    <property type="project" value="UniProtKB-SubCell"/>
</dbReference>
<feature type="compositionally biased region" description="Polar residues" evidence="6">
    <location>
        <begin position="96"/>
        <end position="119"/>
    </location>
</feature>
<comment type="caution">
    <text evidence="7">The sequence shown here is derived from an EMBL/GenBank/DDBJ whole genome shotgun (WGS) entry which is preliminary data.</text>
</comment>
<dbReference type="GO" id="GO:0000976">
    <property type="term" value="F:transcription cis-regulatory region binding"/>
    <property type="evidence" value="ECO:0007669"/>
    <property type="project" value="TreeGrafter"/>
</dbReference>
<dbReference type="CDD" id="cd12148">
    <property type="entry name" value="fungal_TF_MHR"/>
    <property type="match status" value="1"/>
</dbReference>
<dbReference type="OrthoDB" id="2341546at2759"/>
<keyword evidence="8" id="KW-1185">Reference proteome</keyword>
<keyword evidence="5" id="KW-0539">Nucleus</keyword>
<evidence type="ECO:0000256" key="1">
    <source>
        <dbReference type="ARBA" id="ARBA00004123"/>
    </source>
</evidence>
<evidence type="ECO:0000256" key="2">
    <source>
        <dbReference type="ARBA" id="ARBA00023015"/>
    </source>
</evidence>
<feature type="compositionally biased region" description="Low complexity" evidence="6">
    <location>
        <begin position="82"/>
        <end position="94"/>
    </location>
</feature>
<organism evidence="7 8">
    <name type="scientific">Fusarium zealandicum</name>
    <dbReference type="NCBI Taxonomy" id="1053134"/>
    <lineage>
        <taxon>Eukaryota</taxon>
        <taxon>Fungi</taxon>
        <taxon>Dikarya</taxon>
        <taxon>Ascomycota</taxon>
        <taxon>Pezizomycotina</taxon>
        <taxon>Sordariomycetes</taxon>
        <taxon>Hypocreomycetidae</taxon>
        <taxon>Hypocreales</taxon>
        <taxon>Nectriaceae</taxon>
        <taxon>Fusarium</taxon>
        <taxon>Fusarium staphyleae species complex</taxon>
    </lineage>
</organism>
<gene>
    <name evidence="7" type="ORF">FZEAL_6221</name>
</gene>
<dbReference type="PANTHER" id="PTHR31845">
    <property type="entry name" value="FINGER DOMAIN PROTEIN, PUTATIVE-RELATED"/>
    <property type="match status" value="1"/>
</dbReference>
<dbReference type="Proteomes" id="UP000635477">
    <property type="component" value="Unassembled WGS sequence"/>
</dbReference>
<protein>
    <recommendedName>
        <fullName evidence="9">Transcription factor domain-containing protein</fullName>
    </recommendedName>
</protein>
<dbReference type="EMBL" id="JABEYC010000452">
    <property type="protein sequence ID" value="KAF4977224.1"/>
    <property type="molecule type" value="Genomic_DNA"/>
</dbReference>
<dbReference type="GO" id="GO:0000981">
    <property type="term" value="F:DNA-binding transcription factor activity, RNA polymerase II-specific"/>
    <property type="evidence" value="ECO:0007669"/>
    <property type="project" value="TreeGrafter"/>
</dbReference>
<evidence type="ECO:0000256" key="3">
    <source>
        <dbReference type="ARBA" id="ARBA00023125"/>
    </source>
</evidence>
<name>A0A8H4UIZ5_9HYPO</name>
<keyword evidence="3" id="KW-0238">DNA-binding</keyword>
<sequence length="504" mass="56313">MGLDGPNTIFGGTAFVEVWPRTYTAAAIARLVPVQDKEKRSMYKLSRFQSEPCREIASKLELLEQEVKSIKEAVHPKPNPDSSWSSSTSQGKSSVFLDQTTRLPSTSNTSILPSPNNLREIQPQPPVVPAPQYNKIGPTKPRVLGDRILPSEDIDWYFEKYLQCFHPYLPVLRKRDPDECYEACPTLFWAVIFVASRRYARDEQVFLALPDRLNRDIWTLPAAVALDLESIHALLLICAWPLPSIRFVTDPSPMLISSALSSCMLLGLHTGRGSHPRFLIGGRQNMASTEQDASLTWIFCCILAQKIATGCGTPPPFLQHDDSYCKNMVKDILAPELLSLFELQRFTNRLHTAMFAQISATNGVSETVVKNWEDEFELLKPLISRVETDSSRFMFLSAKLEIQSYYFISPPSLARPNFQANALRAYKTSQDLLNTALALESTSQLLTHSTHWIYRAVIDASCILISTLHSTAAPCSVSPADADALAPRVRSAVHSCSARDRDLP</sequence>
<feature type="non-terminal residue" evidence="7">
    <location>
        <position position="1"/>
    </location>
</feature>
<evidence type="ECO:0000313" key="7">
    <source>
        <dbReference type="EMBL" id="KAF4977224.1"/>
    </source>
</evidence>
<accession>A0A8H4UIZ5</accession>
<evidence type="ECO:0000313" key="8">
    <source>
        <dbReference type="Proteomes" id="UP000635477"/>
    </source>
</evidence>
<dbReference type="PANTHER" id="PTHR31845:SF21">
    <property type="entry name" value="REGULATORY PROTEIN LEU3"/>
    <property type="match status" value="1"/>
</dbReference>
<reference evidence="7" key="2">
    <citation type="submission" date="2020-05" db="EMBL/GenBank/DDBJ databases">
        <authorList>
            <person name="Kim H.-S."/>
            <person name="Proctor R.H."/>
            <person name="Brown D.W."/>
        </authorList>
    </citation>
    <scope>NUCLEOTIDE SEQUENCE</scope>
    <source>
        <strain evidence="7">NRRL 22465</strain>
    </source>
</reference>
<dbReference type="InterPro" id="IPR051089">
    <property type="entry name" value="prtT"/>
</dbReference>
<dbReference type="AlphaFoldDB" id="A0A8H4UIZ5"/>
<keyword evidence="4" id="KW-0804">Transcription</keyword>
<keyword evidence="2" id="KW-0805">Transcription regulation</keyword>
<comment type="subcellular location">
    <subcellularLocation>
        <location evidence="1">Nucleus</location>
    </subcellularLocation>
</comment>
<evidence type="ECO:0000256" key="6">
    <source>
        <dbReference type="SAM" id="MobiDB-lite"/>
    </source>
</evidence>
<proteinExistence type="predicted"/>